<dbReference type="AlphaFoldDB" id="E6SKH8"/>
<reference evidence="2" key="2">
    <citation type="journal article" date="2010" name="Stand. Genomic Sci.">
        <title>Complete genome sequence of Thermaerobacter marianensis type strain (7p75aT).</title>
        <authorList>
            <person name="Han C."/>
            <person name="Gu W."/>
            <person name="Zhang X."/>
            <person name="Lapidus A."/>
            <person name="Nolan M."/>
            <person name="Copeland A."/>
            <person name="Lucas S."/>
            <person name="Glavina Del Rio T."/>
            <person name="Tice H."/>
            <person name="Cheng J."/>
            <person name="Tapia R."/>
            <person name="Goodwin L."/>
            <person name="Pitluck S."/>
            <person name="Pagani I."/>
            <person name="Ivanova N."/>
            <person name="Mavromatis K."/>
            <person name="Mikhailova N."/>
            <person name="Pati A."/>
            <person name="Chen A."/>
            <person name="Palaniappan K."/>
            <person name="Land M."/>
            <person name="Hauser L."/>
            <person name="Chang Y."/>
            <person name="Jeffries C."/>
            <person name="Schneider S."/>
            <person name="Rohde M."/>
            <person name="Goker M."/>
            <person name="Pukall R."/>
            <person name="Woyke T."/>
            <person name="Bristow J."/>
            <person name="Eisen J."/>
            <person name="Markowitz V."/>
            <person name="Hugenholtz P."/>
            <person name="Kyrpides N."/>
            <person name="Klenk H."/>
            <person name="Detter J."/>
        </authorList>
    </citation>
    <scope>NUCLEOTIDE SEQUENCE [LARGE SCALE GENOMIC DNA]</scope>
    <source>
        <strain evidence="2">ATCC 700841 / DSM 12885 / JCM 10246 / 7p75a</strain>
    </source>
</reference>
<dbReference type="SUPFAM" id="SSF116915">
    <property type="entry name" value="Hypothetical protein YqbG"/>
    <property type="match status" value="1"/>
</dbReference>
<dbReference type="EMBL" id="CP002344">
    <property type="protein sequence ID" value="ADU50165.1"/>
    <property type="molecule type" value="Genomic_DNA"/>
</dbReference>
<dbReference type="OrthoDB" id="5654at2"/>
<dbReference type="CDD" id="cd08054">
    <property type="entry name" value="gp6"/>
    <property type="match status" value="1"/>
</dbReference>
<evidence type="ECO:0000313" key="1">
    <source>
        <dbReference type="EMBL" id="ADU50165.1"/>
    </source>
</evidence>
<dbReference type="NCBIfam" id="TIGR02215">
    <property type="entry name" value="phage_chp_gp8"/>
    <property type="match status" value="1"/>
</dbReference>
<dbReference type="InterPro" id="IPR011738">
    <property type="entry name" value="Phage_CHP"/>
</dbReference>
<dbReference type="KEGG" id="tmr:Tmar_0040"/>
<dbReference type="RefSeq" id="WP_013494471.1">
    <property type="nucleotide sequence ID" value="NC_014831.1"/>
</dbReference>
<accession>E6SKH8</accession>
<organism evidence="1 2">
    <name type="scientific">Thermaerobacter marianensis (strain ATCC 700841 / DSM 12885 / JCM 10246 / 7p75a)</name>
    <dbReference type="NCBI Taxonomy" id="644966"/>
    <lineage>
        <taxon>Bacteria</taxon>
        <taxon>Bacillati</taxon>
        <taxon>Bacillota</taxon>
        <taxon>Clostridia</taxon>
        <taxon>Eubacteriales</taxon>
        <taxon>Clostridiales Family XVII. Incertae Sedis</taxon>
        <taxon>Thermaerobacter</taxon>
    </lineage>
</organism>
<dbReference type="InterPro" id="IPR036558">
    <property type="entry name" value="YqbG-like_sf"/>
</dbReference>
<evidence type="ECO:0000313" key="2">
    <source>
        <dbReference type="Proteomes" id="UP000008915"/>
    </source>
</evidence>
<dbReference type="STRING" id="644966.Tmar_0040"/>
<sequence>MPQLVTLAEAKSLLQSPAEDDGLVSDLIERASAAVESYTRRRILHAKVLDLLPGGSKALVLRYRPVVSVEQVVDLESQQAVSTEDYVIDSRAGLILRRRGKWPKGDLRWEVRYTAGYAATVDDVPADIKQAVLLLVQTWYQRRDPAIQQERIGDYSYTLADRRGWPDAVQDLLAPYVEVVV</sequence>
<keyword evidence="2" id="KW-1185">Reference proteome</keyword>
<dbReference type="HOGENOM" id="CLU_085951_0_1_9"/>
<reference evidence="1 2" key="1">
    <citation type="journal article" date="2010" name="Stand. Genomic Sci.">
        <title>Complete genome sequence of Thermaerobacter marianensis type strain (7p75a).</title>
        <authorList>
            <person name="Han C."/>
            <person name="Gu W."/>
            <person name="Zhang X."/>
            <person name="Lapidus A."/>
            <person name="Nolan M."/>
            <person name="Copeland A."/>
            <person name="Lucas S."/>
            <person name="Del Rio T.G."/>
            <person name="Tice H."/>
            <person name="Cheng J.F."/>
            <person name="Tapia R."/>
            <person name="Goodwin L."/>
            <person name="Pitluck S."/>
            <person name="Pagani I."/>
            <person name="Ivanova N."/>
            <person name="Mavromatis K."/>
            <person name="Mikhailova N."/>
            <person name="Pati A."/>
            <person name="Chen A."/>
            <person name="Palaniappan K."/>
            <person name="Land M."/>
            <person name="Hauser L."/>
            <person name="Chang Y.J."/>
            <person name="Jeffries C.D."/>
            <person name="Schneider S."/>
            <person name="Rohde M."/>
            <person name="Goker M."/>
            <person name="Pukall R."/>
            <person name="Woyke T."/>
            <person name="Bristow J."/>
            <person name="Eisen J.A."/>
            <person name="Markowitz V."/>
            <person name="Hugenholtz P."/>
            <person name="Kyrpides N.C."/>
            <person name="Klenk H.P."/>
            <person name="Detter J.C."/>
        </authorList>
    </citation>
    <scope>NUCLEOTIDE SEQUENCE [LARGE SCALE GENOMIC DNA]</scope>
    <source>
        <strain evidence="2">ATCC 700841 / DSM 12885 / JCM 10246 / 7p75a</strain>
    </source>
</reference>
<dbReference type="Proteomes" id="UP000008915">
    <property type="component" value="Chromosome"/>
</dbReference>
<gene>
    <name evidence="1" type="ordered locus">Tmar_0040</name>
</gene>
<proteinExistence type="predicted"/>
<evidence type="ECO:0008006" key="3">
    <source>
        <dbReference type="Google" id="ProtNLM"/>
    </source>
</evidence>
<name>E6SKH8_THEM7</name>
<protein>
    <recommendedName>
        <fullName evidence="3">Phage gp6-like head-tail connector protein</fullName>
    </recommendedName>
</protein>
<dbReference type="Gene3D" id="1.10.3230.30">
    <property type="entry name" value="Phage gp6-like head-tail connector protein"/>
    <property type="match status" value="1"/>
</dbReference>